<keyword evidence="3" id="KW-1185">Reference proteome</keyword>
<feature type="transmembrane region" description="Helical" evidence="1">
    <location>
        <begin position="12"/>
        <end position="39"/>
    </location>
</feature>
<organism evidence="2 3">
    <name type="scientific">Wenjunlia tyrosinilytica</name>
    <dbReference type="NCBI Taxonomy" id="1544741"/>
    <lineage>
        <taxon>Bacteria</taxon>
        <taxon>Bacillati</taxon>
        <taxon>Actinomycetota</taxon>
        <taxon>Actinomycetes</taxon>
        <taxon>Kitasatosporales</taxon>
        <taxon>Streptomycetaceae</taxon>
        <taxon>Wenjunlia</taxon>
    </lineage>
</organism>
<accession>A0A917ZND8</accession>
<dbReference type="EMBL" id="BMMS01000009">
    <property type="protein sequence ID" value="GGO86974.1"/>
    <property type="molecule type" value="Genomic_DNA"/>
</dbReference>
<gene>
    <name evidence="2" type="ORF">GCM10012280_24370</name>
</gene>
<evidence type="ECO:0000256" key="1">
    <source>
        <dbReference type="SAM" id="Phobius"/>
    </source>
</evidence>
<dbReference type="Proteomes" id="UP000641932">
    <property type="component" value="Unassembled WGS sequence"/>
</dbReference>
<feature type="transmembrane region" description="Helical" evidence="1">
    <location>
        <begin position="45"/>
        <end position="69"/>
    </location>
</feature>
<name>A0A917ZND8_9ACTN</name>
<keyword evidence="1" id="KW-1133">Transmembrane helix</keyword>
<dbReference type="RefSeq" id="WP_189131626.1">
    <property type="nucleotide sequence ID" value="NZ_BMMS01000009.1"/>
</dbReference>
<evidence type="ECO:0000313" key="2">
    <source>
        <dbReference type="EMBL" id="GGO86974.1"/>
    </source>
</evidence>
<sequence length="85" mass="8751">MSNETNAQPGDLLVRIGVIVFIVGAVATVVTVIPLLLGLDPLPTAAYLVSMLMPTGFALAIAGTVRSVLSQRRAQMRASSISSAA</sequence>
<reference evidence="2" key="2">
    <citation type="submission" date="2020-09" db="EMBL/GenBank/DDBJ databases">
        <authorList>
            <person name="Sun Q."/>
            <person name="Zhou Y."/>
        </authorList>
    </citation>
    <scope>NUCLEOTIDE SEQUENCE</scope>
    <source>
        <strain evidence="2">CGMCC 4.7201</strain>
    </source>
</reference>
<reference evidence="2" key="1">
    <citation type="journal article" date="2014" name="Int. J. Syst. Evol. Microbiol.">
        <title>Complete genome sequence of Corynebacterium casei LMG S-19264T (=DSM 44701T), isolated from a smear-ripened cheese.</title>
        <authorList>
            <consortium name="US DOE Joint Genome Institute (JGI-PGF)"/>
            <person name="Walter F."/>
            <person name="Albersmeier A."/>
            <person name="Kalinowski J."/>
            <person name="Ruckert C."/>
        </authorList>
    </citation>
    <scope>NUCLEOTIDE SEQUENCE</scope>
    <source>
        <strain evidence="2">CGMCC 4.7201</strain>
    </source>
</reference>
<keyword evidence="1" id="KW-0812">Transmembrane</keyword>
<comment type="caution">
    <text evidence="2">The sequence shown here is derived from an EMBL/GenBank/DDBJ whole genome shotgun (WGS) entry which is preliminary data.</text>
</comment>
<keyword evidence="1" id="KW-0472">Membrane</keyword>
<proteinExistence type="predicted"/>
<dbReference type="AlphaFoldDB" id="A0A917ZND8"/>
<evidence type="ECO:0000313" key="3">
    <source>
        <dbReference type="Proteomes" id="UP000641932"/>
    </source>
</evidence>
<protein>
    <submittedName>
        <fullName evidence="2">Uncharacterized protein</fullName>
    </submittedName>
</protein>